<feature type="transmembrane region" description="Helical" evidence="8">
    <location>
        <begin position="194"/>
        <end position="224"/>
    </location>
</feature>
<dbReference type="EMBL" id="MEZY01000028">
    <property type="protein sequence ID" value="OGD63966.1"/>
    <property type="molecule type" value="Genomic_DNA"/>
</dbReference>
<comment type="subcellular location">
    <subcellularLocation>
        <location evidence="1">Cell membrane</location>
        <topology evidence="1">Multi-pass membrane protein</topology>
    </subcellularLocation>
</comment>
<evidence type="ECO:0000256" key="4">
    <source>
        <dbReference type="ARBA" id="ARBA00022679"/>
    </source>
</evidence>
<comment type="caution">
    <text evidence="10">The sequence shown here is derived from an EMBL/GenBank/DDBJ whole genome shotgun (WGS) entry which is preliminary data.</text>
</comment>
<evidence type="ECO:0000256" key="2">
    <source>
        <dbReference type="ARBA" id="ARBA00022475"/>
    </source>
</evidence>
<feature type="transmembrane region" description="Helical" evidence="8">
    <location>
        <begin position="12"/>
        <end position="31"/>
    </location>
</feature>
<keyword evidence="3" id="KW-0328">Glycosyltransferase</keyword>
<organism evidence="10 11">
    <name type="scientific">Candidatus Berkelbacteria bacterium RIFOXYA2_FULL_43_10</name>
    <dbReference type="NCBI Taxonomy" id="1797472"/>
    <lineage>
        <taxon>Bacteria</taxon>
        <taxon>Candidatus Berkelbacteria</taxon>
    </lineage>
</organism>
<reference evidence="10 11" key="1">
    <citation type="journal article" date="2016" name="Nat. Commun.">
        <title>Thousands of microbial genomes shed light on interconnected biogeochemical processes in an aquifer system.</title>
        <authorList>
            <person name="Anantharaman K."/>
            <person name="Brown C.T."/>
            <person name="Hug L.A."/>
            <person name="Sharon I."/>
            <person name="Castelle C.J."/>
            <person name="Probst A.J."/>
            <person name="Thomas B.C."/>
            <person name="Singh A."/>
            <person name="Wilkins M.J."/>
            <person name="Karaoz U."/>
            <person name="Brodie E.L."/>
            <person name="Williams K.H."/>
            <person name="Hubbard S.S."/>
            <person name="Banfield J.F."/>
        </authorList>
    </citation>
    <scope>NUCLEOTIDE SEQUENCE [LARGE SCALE GENOMIC DNA]</scope>
</reference>
<evidence type="ECO:0000256" key="1">
    <source>
        <dbReference type="ARBA" id="ARBA00004651"/>
    </source>
</evidence>
<keyword evidence="7 8" id="KW-0472">Membrane</keyword>
<evidence type="ECO:0000256" key="5">
    <source>
        <dbReference type="ARBA" id="ARBA00022692"/>
    </source>
</evidence>
<dbReference type="Proteomes" id="UP000178583">
    <property type="component" value="Unassembled WGS sequence"/>
</dbReference>
<evidence type="ECO:0000256" key="6">
    <source>
        <dbReference type="ARBA" id="ARBA00022989"/>
    </source>
</evidence>
<proteinExistence type="predicted"/>
<dbReference type="GO" id="GO:0006493">
    <property type="term" value="P:protein O-linked glycosylation"/>
    <property type="evidence" value="ECO:0007669"/>
    <property type="project" value="InterPro"/>
</dbReference>
<dbReference type="InterPro" id="IPR050297">
    <property type="entry name" value="LipidA_mod_glycosyltrf_83"/>
</dbReference>
<dbReference type="GO" id="GO:0016763">
    <property type="term" value="F:pentosyltransferase activity"/>
    <property type="evidence" value="ECO:0007669"/>
    <property type="project" value="TreeGrafter"/>
</dbReference>
<name>A0A1F5E9L3_9BACT</name>
<protein>
    <recommendedName>
        <fullName evidence="9">ArnT-like N-terminal domain-containing protein</fullName>
    </recommendedName>
</protein>
<sequence length="608" mass="69407">MLSTLSSSKKRLITAILAVVLLGVMFVLMIFSSLGDSGTIDEVAHIPSGYSYDKYQDFRLNPEHPPLAKALAGLPLTFIKLNGLKADWSWDKINQWESGWYFMYEAGNDPGNIFFWARLPMILLTLGLGLLLFFWAKSLYGRKIALFVLTLYAFYPDLLGHGHLVTTDVAAAFGFAITLFAFSKLFEKPSTISIFWAGIAFGAAQLLKFSSFLLFGVLLILVIYKAFTDRKEKNDFWPLLWKYFKYYILVCIISLVFVWLIYIPFVWNTPSSIEHEVIDMNLTSDARTLPLRNFLHLFEGNPITRALGHYFLGIMLVVARVAGGNATFIMGHLSDKSISWFFPVAWLIKTPIPIILLTVWSVISLVIYRVKSKAQTWQYWLFLTPVVVYWAFTLKGSLNIGIRHLMPTVPFVLLFIGMTLHRYVERKILPTLPVILTGIMVLWLIISTVSYYPQYIAYFNEFVPRGERYKYLTDSSLDWGQDLLRLKEYVETNSIESIKVDYFGGSVPEYFMSQANEWHSSYGPTTGWLAISATYFQSSKLYGEKEGKWSYQWLEEFEPEAVVGGSILVYHISEEDLALHPPISPYKITHIDPPGSLNIDRGTPSANN</sequence>
<feature type="transmembrane region" description="Helical" evidence="8">
    <location>
        <begin position="400"/>
        <end position="420"/>
    </location>
</feature>
<dbReference type="PANTHER" id="PTHR33908:SF11">
    <property type="entry name" value="MEMBRANE PROTEIN"/>
    <property type="match status" value="1"/>
</dbReference>
<dbReference type="PANTHER" id="PTHR33908">
    <property type="entry name" value="MANNOSYLTRANSFERASE YKCB-RELATED"/>
    <property type="match status" value="1"/>
</dbReference>
<evidence type="ECO:0000256" key="7">
    <source>
        <dbReference type="ARBA" id="ARBA00023136"/>
    </source>
</evidence>
<dbReference type="GO" id="GO:0000030">
    <property type="term" value="F:mannosyltransferase activity"/>
    <property type="evidence" value="ECO:0007669"/>
    <property type="project" value="InterPro"/>
</dbReference>
<gene>
    <name evidence="10" type="ORF">A2215_01350</name>
</gene>
<dbReference type="GO" id="GO:0009103">
    <property type="term" value="P:lipopolysaccharide biosynthetic process"/>
    <property type="evidence" value="ECO:0007669"/>
    <property type="project" value="UniProtKB-ARBA"/>
</dbReference>
<dbReference type="GO" id="GO:0005886">
    <property type="term" value="C:plasma membrane"/>
    <property type="evidence" value="ECO:0007669"/>
    <property type="project" value="UniProtKB-SubCell"/>
</dbReference>
<keyword evidence="6 8" id="KW-1133">Transmembrane helix</keyword>
<evidence type="ECO:0000256" key="8">
    <source>
        <dbReference type="SAM" id="Phobius"/>
    </source>
</evidence>
<evidence type="ECO:0000256" key="3">
    <source>
        <dbReference type="ARBA" id="ARBA00022676"/>
    </source>
</evidence>
<feature type="domain" description="ArnT-like N-terminal" evidence="9">
    <location>
        <begin position="60"/>
        <end position="263"/>
    </location>
</feature>
<evidence type="ECO:0000259" key="9">
    <source>
        <dbReference type="Pfam" id="PF02366"/>
    </source>
</evidence>
<keyword evidence="5 8" id="KW-0812">Transmembrane</keyword>
<keyword evidence="4" id="KW-0808">Transferase</keyword>
<evidence type="ECO:0000313" key="11">
    <source>
        <dbReference type="Proteomes" id="UP000178583"/>
    </source>
</evidence>
<dbReference type="Pfam" id="PF02366">
    <property type="entry name" value="PMT"/>
    <property type="match status" value="1"/>
</dbReference>
<evidence type="ECO:0000313" key="10">
    <source>
        <dbReference type="EMBL" id="OGD63966.1"/>
    </source>
</evidence>
<feature type="transmembrane region" description="Helical" evidence="8">
    <location>
        <begin position="139"/>
        <end position="155"/>
    </location>
</feature>
<feature type="transmembrane region" description="Helical" evidence="8">
    <location>
        <begin position="161"/>
        <end position="182"/>
    </location>
</feature>
<feature type="transmembrane region" description="Helical" evidence="8">
    <location>
        <begin position="432"/>
        <end position="452"/>
    </location>
</feature>
<feature type="transmembrane region" description="Helical" evidence="8">
    <location>
        <begin position="351"/>
        <end position="370"/>
    </location>
</feature>
<feature type="transmembrane region" description="Helical" evidence="8">
    <location>
        <begin position="310"/>
        <end position="331"/>
    </location>
</feature>
<dbReference type="InterPro" id="IPR003342">
    <property type="entry name" value="ArnT-like_N"/>
</dbReference>
<accession>A0A1F5E9L3</accession>
<feature type="transmembrane region" description="Helical" evidence="8">
    <location>
        <begin position="244"/>
        <end position="267"/>
    </location>
</feature>
<dbReference type="STRING" id="1797472.A2215_01350"/>
<feature type="transmembrane region" description="Helical" evidence="8">
    <location>
        <begin position="377"/>
        <end position="394"/>
    </location>
</feature>
<dbReference type="AlphaFoldDB" id="A0A1F5E9L3"/>
<keyword evidence="2" id="KW-1003">Cell membrane</keyword>
<feature type="transmembrane region" description="Helical" evidence="8">
    <location>
        <begin position="113"/>
        <end position="134"/>
    </location>
</feature>